<evidence type="ECO:0000313" key="7">
    <source>
        <dbReference type="EMBL" id="PKQ62034.1"/>
    </source>
</evidence>
<comment type="subcellular location">
    <subcellularLocation>
        <location evidence="1">Membrane</location>
    </subcellularLocation>
</comment>
<evidence type="ECO:0000313" key="8">
    <source>
        <dbReference type="Proteomes" id="UP000233535"/>
    </source>
</evidence>
<keyword evidence="5" id="KW-0732">Signal</keyword>
<dbReference type="SUPFAM" id="SSF53822">
    <property type="entry name" value="Periplasmic binding protein-like I"/>
    <property type="match status" value="1"/>
</dbReference>
<dbReference type="GO" id="GO:0016020">
    <property type="term" value="C:membrane"/>
    <property type="evidence" value="ECO:0007669"/>
    <property type="project" value="UniProtKB-SubCell"/>
</dbReference>
<dbReference type="Gene3D" id="3.10.350.10">
    <property type="entry name" value="LysM domain"/>
    <property type="match status" value="3"/>
</dbReference>
<keyword evidence="2" id="KW-0812">Transmembrane</keyword>
<dbReference type="RefSeq" id="WP_101262062.1">
    <property type="nucleotide sequence ID" value="NZ_MVDD01000010.1"/>
</dbReference>
<evidence type="ECO:0000259" key="6">
    <source>
        <dbReference type="PROSITE" id="PS51782"/>
    </source>
</evidence>
<keyword evidence="8" id="KW-1185">Reference proteome</keyword>
<keyword evidence="4" id="KW-0472">Membrane</keyword>
<dbReference type="InterPro" id="IPR018392">
    <property type="entry name" value="LysM"/>
</dbReference>
<gene>
    <name evidence="7" type="ORF">BZG02_13930</name>
</gene>
<dbReference type="Pfam" id="PF01476">
    <property type="entry name" value="LysM"/>
    <property type="match status" value="3"/>
</dbReference>
<evidence type="ECO:0000256" key="3">
    <source>
        <dbReference type="ARBA" id="ARBA00022989"/>
    </source>
</evidence>
<feature type="chain" id="PRO_5014723207" description="LysM domain-containing protein" evidence="5">
    <location>
        <begin position="24"/>
        <end position="645"/>
    </location>
</feature>
<dbReference type="InterPro" id="IPR028082">
    <property type="entry name" value="Peripla_BP_I"/>
</dbReference>
<dbReference type="InterPro" id="IPR001828">
    <property type="entry name" value="ANF_lig-bd_rcpt"/>
</dbReference>
<sequence length="645" mass="74409">MHYFFRSILLICLLVGAVHVTKAQTTTVELSNNKVVVGGQTCFLHLVKEKQTLFSISRAYGVDLAVILQVNRKTEATVKIGEVLRIPVVDAETVLSPVLVEKEDNNFFYHIVKKGDTLFSLYKKYEVEMALIKAANPEMGESLRLGTIVKVPKIVKKPQVSTVPKHDKNYYYYVIKQGDTESSISRNFSMNLRKFKKLNPKLKSTALKIGDWVRIPRYLVPPEYFVEKKVVKDSVVKKYEQLESVVSEVVPIPVSQKKIRIALFLPLYLNANDSINRSVSYRDTFEIVTERNQRILYSKSHDFIRFYQGVLLAVDSLQKEGLSIDLHVFDTEKSVERVQGILAGLQYTDLDFMIGPVYQNTFSIVADFAQRRRIPIISPLSPKNSELTTNPFVIQMNTSIQSICGAISDYVCFDLDTKNLVVVHPDRYEHLNEFQLVTDIERNMFVKGKYWENGAMTYKKISFDEYGLVGIERMLSDTCENVIIVPSTKQPYVENIISNLNVLSQRYDIRLMGFPVWQRYNSLDAELFYNLNLSVITPYNIDYKEDKVDLFVSDFREKFKCEPNDFSFRAFDLCRYFSKAVGAYGSSFPDHLNEVKLDLLQSNFHFKRVNAFGGLENQGVHVVNYSRDFKIRHTFPKYKYTSEVK</sequence>
<dbReference type="OrthoDB" id="2149800at2"/>
<dbReference type="Gene3D" id="3.40.50.2300">
    <property type="match status" value="2"/>
</dbReference>
<evidence type="ECO:0000256" key="5">
    <source>
        <dbReference type="SAM" id="SignalP"/>
    </source>
</evidence>
<evidence type="ECO:0000256" key="4">
    <source>
        <dbReference type="ARBA" id="ARBA00023136"/>
    </source>
</evidence>
<accession>A0A2N3HVE9</accession>
<name>A0A2N3HVE9_9BACT</name>
<feature type="domain" description="LysM" evidence="6">
    <location>
        <begin position="43"/>
        <end position="86"/>
    </location>
</feature>
<dbReference type="AlphaFoldDB" id="A0A2N3HVE9"/>
<keyword evidence="3" id="KW-1133">Transmembrane helix</keyword>
<comment type="caution">
    <text evidence="7">The sequence shown here is derived from an EMBL/GenBank/DDBJ whole genome shotgun (WGS) entry which is preliminary data.</text>
</comment>
<dbReference type="SUPFAM" id="SSF54106">
    <property type="entry name" value="LysM domain"/>
    <property type="match status" value="3"/>
</dbReference>
<dbReference type="PANTHER" id="PTHR33734:SF22">
    <property type="entry name" value="MEMBRANE-BOUND LYTIC MUREIN TRANSGLYCOSYLASE D"/>
    <property type="match status" value="1"/>
</dbReference>
<proteinExistence type="predicted"/>
<dbReference type="SMART" id="SM00257">
    <property type="entry name" value="LysM"/>
    <property type="match status" value="3"/>
</dbReference>
<dbReference type="InterPro" id="IPR036779">
    <property type="entry name" value="LysM_dom_sf"/>
</dbReference>
<evidence type="ECO:0000256" key="1">
    <source>
        <dbReference type="ARBA" id="ARBA00004370"/>
    </source>
</evidence>
<dbReference type="CDD" id="cd00118">
    <property type="entry name" value="LysM"/>
    <property type="match status" value="2"/>
</dbReference>
<dbReference type="EMBL" id="MVDD01000010">
    <property type="protein sequence ID" value="PKQ62034.1"/>
    <property type="molecule type" value="Genomic_DNA"/>
</dbReference>
<organism evidence="7 8">
    <name type="scientific">Labilibaculum filiforme</name>
    <dbReference type="NCBI Taxonomy" id="1940526"/>
    <lineage>
        <taxon>Bacteria</taxon>
        <taxon>Pseudomonadati</taxon>
        <taxon>Bacteroidota</taxon>
        <taxon>Bacteroidia</taxon>
        <taxon>Marinilabiliales</taxon>
        <taxon>Marinifilaceae</taxon>
        <taxon>Labilibaculum</taxon>
    </lineage>
</organism>
<feature type="domain" description="LysM" evidence="6">
    <location>
        <begin position="171"/>
        <end position="215"/>
    </location>
</feature>
<dbReference type="PROSITE" id="PS51782">
    <property type="entry name" value="LYSM"/>
    <property type="match status" value="3"/>
</dbReference>
<evidence type="ECO:0000256" key="2">
    <source>
        <dbReference type="ARBA" id="ARBA00022692"/>
    </source>
</evidence>
<feature type="signal peptide" evidence="5">
    <location>
        <begin position="1"/>
        <end position="23"/>
    </location>
</feature>
<dbReference type="Proteomes" id="UP000233535">
    <property type="component" value="Unassembled WGS sequence"/>
</dbReference>
<feature type="domain" description="LysM" evidence="6">
    <location>
        <begin position="108"/>
        <end position="151"/>
    </location>
</feature>
<dbReference type="Pfam" id="PF01094">
    <property type="entry name" value="ANF_receptor"/>
    <property type="match status" value="1"/>
</dbReference>
<protein>
    <recommendedName>
        <fullName evidence="6">LysM domain-containing protein</fullName>
    </recommendedName>
</protein>
<reference evidence="7 8" key="1">
    <citation type="journal article" date="2017" name="Front. Microbiol.">
        <title>Labilibaculum manganireducens gen. nov., sp. nov. and Labilibaculum filiforme sp. nov., Novel Bacteroidetes Isolated from Subsurface Sediments of the Baltic Sea.</title>
        <authorList>
            <person name="Vandieken V."/>
            <person name="Marshall I.P."/>
            <person name="Niemann H."/>
            <person name="Engelen B."/>
            <person name="Cypionka H."/>
        </authorList>
    </citation>
    <scope>NUCLEOTIDE SEQUENCE [LARGE SCALE GENOMIC DNA]</scope>
    <source>
        <strain evidence="7 8">59.16B</strain>
    </source>
</reference>
<dbReference type="PANTHER" id="PTHR33734">
    <property type="entry name" value="LYSM DOMAIN-CONTAINING GPI-ANCHORED PROTEIN 2"/>
    <property type="match status" value="1"/>
</dbReference>